<dbReference type="InterPro" id="IPR055411">
    <property type="entry name" value="LRR_FXL15/At3g58940/PEG3-like"/>
</dbReference>
<feature type="region of interest" description="Disordered" evidence="1">
    <location>
        <begin position="172"/>
        <end position="204"/>
    </location>
</feature>
<feature type="domain" description="F-box" evidence="2">
    <location>
        <begin position="32"/>
        <end position="66"/>
    </location>
</feature>
<gene>
    <name evidence="4" type="ORF">URODEC1_LOCUS12623</name>
</gene>
<evidence type="ECO:0008006" key="6">
    <source>
        <dbReference type="Google" id="ProtNLM"/>
    </source>
</evidence>
<dbReference type="Pfam" id="PF00646">
    <property type="entry name" value="F-box"/>
    <property type="match status" value="1"/>
</dbReference>
<dbReference type="SUPFAM" id="SSF81383">
    <property type="entry name" value="F-box domain"/>
    <property type="match status" value="1"/>
</dbReference>
<sequence>MDDYDCSPPDDEPSGGPLKRRRKEPSAGGDRLSRLEDLVLGNILSFLPAKEAGRAALLSSRWRHVFAAVHTVSLDEPEGTDIDKYYPDPKQPSSFSNAISLALLARHRRCGGAAPLRALRIAMDGCRAGDSSAVDQWVSYAVQQAAPGCFELDLRFRCRRQLCGRRYSLRRAGHEHEAQEPDAKPATSECLGDSSPPTTDPSHRNTFYTLSCSSALTNSEPNRSKPYGQSSCQGSGPNDDDGDNSVLSTSSDDDDDQRRPPPSGTQAVLPEHTVTPVLFSGTAGCAKLRSLSLSSCRIAAPATATFPCLETLLLSHVSDPGCDVEWLINGCPRLADLTIEACYTVTELFILSLPLRRLAVRCCHMLTTVFVNASKLASFEYRGRVPETSFLTMHGGSTTVAYCKIDICGEEVSSEEEHVKLMWLLQLFQNPKHLHLESARLSSGMYYQDVLVEFPTFSSLRRLELRGRLPDDDIASVSTVSRILEHTPSLEVLSLFFHPEENDRSDTGHGSLQDDEDLAHNLSYNPHSILGVPSATTDCLRSKVREINLVHYQGGRAQRTLAKLLLCNAPEIIVLRCEFAEGPLWTQTQLMREIKGWVINKSANTHFA</sequence>
<feature type="region of interest" description="Disordered" evidence="1">
    <location>
        <begin position="218"/>
        <end position="272"/>
    </location>
</feature>
<feature type="region of interest" description="Disordered" evidence="1">
    <location>
        <begin position="1"/>
        <end position="29"/>
    </location>
</feature>
<dbReference type="AlphaFoldDB" id="A0ABC8WCM7"/>
<dbReference type="InterPro" id="IPR050232">
    <property type="entry name" value="FBL13/AtMIF1-like"/>
</dbReference>
<dbReference type="Proteomes" id="UP001497457">
    <property type="component" value="Chromosome 12b"/>
</dbReference>
<reference evidence="4 5" key="2">
    <citation type="submission" date="2024-10" db="EMBL/GenBank/DDBJ databases">
        <authorList>
            <person name="Ryan C."/>
        </authorList>
    </citation>
    <scope>NUCLEOTIDE SEQUENCE [LARGE SCALE GENOMIC DNA]</scope>
</reference>
<feature type="domain" description="F-box/LRR-repeat protein 15/At3g58940/PEG3-like LRR" evidence="3">
    <location>
        <begin position="277"/>
        <end position="379"/>
    </location>
</feature>
<evidence type="ECO:0000313" key="4">
    <source>
        <dbReference type="EMBL" id="CAL4907640.1"/>
    </source>
</evidence>
<evidence type="ECO:0000259" key="2">
    <source>
        <dbReference type="Pfam" id="PF00646"/>
    </source>
</evidence>
<dbReference type="EMBL" id="OZ075122">
    <property type="protein sequence ID" value="CAL4907640.1"/>
    <property type="molecule type" value="Genomic_DNA"/>
</dbReference>
<evidence type="ECO:0000313" key="5">
    <source>
        <dbReference type="Proteomes" id="UP001497457"/>
    </source>
</evidence>
<organism evidence="4 5">
    <name type="scientific">Urochloa decumbens</name>
    <dbReference type="NCBI Taxonomy" id="240449"/>
    <lineage>
        <taxon>Eukaryota</taxon>
        <taxon>Viridiplantae</taxon>
        <taxon>Streptophyta</taxon>
        <taxon>Embryophyta</taxon>
        <taxon>Tracheophyta</taxon>
        <taxon>Spermatophyta</taxon>
        <taxon>Magnoliopsida</taxon>
        <taxon>Liliopsida</taxon>
        <taxon>Poales</taxon>
        <taxon>Poaceae</taxon>
        <taxon>PACMAD clade</taxon>
        <taxon>Panicoideae</taxon>
        <taxon>Panicodae</taxon>
        <taxon>Paniceae</taxon>
        <taxon>Melinidinae</taxon>
        <taxon>Urochloa</taxon>
    </lineage>
</organism>
<feature type="compositionally biased region" description="Acidic residues" evidence="1">
    <location>
        <begin position="1"/>
        <end position="13"/>
    </location>
</feature>
<dbReference type="Pfam" id="PF24758">
    <property type="entry name" value="LRR_At5g56370"/>
    <property type="match status" value="1"/>
</dbReference>
<dbReference type="Gene3D" id="3.80.10.10">
    <property type="entry name" value="Ribonuclease Inhibitor"/>
    <property type="match status" value="1"/>
</dbReference>
<dbReference type="InterPro" id="IPR001810">
    <property type="entry name" value="F-box_dom"/>
</dbReference>
<protein>
    <recommendedName>
        <fullName evidence="6">F-box domain-containing protein</fullName>
    </recommendedName>
</protein>
<dbReference type="PANTHER" id="PTHR31900">
    <property type="entry name" value="F-BOX/RNI SUPERFAMILY PROTEIN-RELATED"/>
    <property type="match status" value="1"/>
</dbReference>
<evidence type="ECO:0000259" key="3">
    <source>
        <dbReference type="Pfam" id="PF24758"/>
    </source>
</evidence>
<dbReference type="InterPro" id="IPR036047">
    <property type="entry name" value="F-box-like_dom_sf"/>
</dbReference>
<dbReference type="SUPFAM" id="SSF52047">
    <property type="entry name" value="RNI-like"/>
    <property type="match status" value="1"/>
</dbReference>
<reference evidence="5" key="1">
    <citation type="submission" date="2024-06" db="EMBL/GenBank/DDBJ databases">
        <authorList>
            <person name="Ryan C."/>
        </authorList>
    </citation>
    <scope>NUCLEOTIDE SEQUENCE [LARGE SCALE GENOMIC DNA]</scope>
</reference>
<keyword evidence="5" id="KW-1185">Reference proteome</keyword>
<proteinExistence type="predicted"/>
<dbReference type="InterPro" id="IPR032675">
    <property type="entry name" value="LRR_dom_sf"/>
</dbReference>
<feature type="compositionally biased region" description="Basic and acidic residues" evidence="1">
    <location>
        <begin position="172"/>
        <end position="183"/>
    </location>
</feature>
<dbReference type="PANTHER" id="PTHR31900:SF30">
    <property type="entry name" value="SUPERFAMILY PROTEIN, PUTATIVE-RELATED"/>
    <property type="match status" value="1"/>
</dbReference>
<accession>A0ABC8WCM7</accession>
<evidence type="ECO:0000256" key="1">
    <source>
        <dbReference type="SAM" id="MobiDB-lite"/>
    </source>
</evidence>
<feature type="compositionally biased region" description="Polar residues" evidence="1">
    <location>
        <begin position="218"/>
        <end position="233"/>
    </location>
</feature>
<name>A0ABC8WCM7_9POAL</name>